<evidence type="ECO:0000313" key="1">
    <source>
        <dbReference type="EMBL" id="MDE1358783.1"/>
    </source>
</evidence>
<dbReference type="AlphaFoldDB" id="A0A9X4FIE5"/>
<dbReference type="EMBL" id="JAKNAP010000089">
    <property type="protein sequence ID" value="MDE1358783.1"/>
    <property type="molecule type" value="Genomic_DNA"/>
</dbReference>
<dbReference type="Proteomes" id="UP001140973">
    <property type="component" value="Unassembled WGS sequence"/>
</dbReference>
<sequence length="278" mass="31494">MTDQPSLKLVENPDTPPEQENLFGLEIVEWSEANTGTAHLKAFALASDGMEYAIKRTSDGVESGVKVKFPKLIPASEWFCYKLAEKCGIATPVCRLLFDSETKEHVFGSRIELAASQEKDHIPLMVSLLKKPNPVLLKQLWQIQAFDQFVYNIDRHINNYLYSKGRYGVTVQAFDFSLSAFVFGWPTFTTEALPSDCNTVVNWSAIKDLTGVTADYKEAAYNVLDRLAALKSEHIEQIIAEMPEEWLHQGLMENLVSWWDSSERIDKIELIRAEIGNE</sequence>
<evidence type="ECO:0000313" key="2">
    <source>
        <dbReference type="Proteomes" id="UP001140973"/>
    </source>
</evidence>
<accession>A0A9X4FIE5</accession>
<comment type="caution">
    <text evidence="1">The sequence shown here is derived from an EMBL/GenBank/DDBJ whole genome shotgun (WGS) entry which is preliminary data.</text>
</comment>
<gene>
    <name evidence="1" type="ORF">L9W73_15965</name>
</gene>
<reference evidence="1" key="1">
    <citation type="submission" date="2022-02" db="EMBL/GenBank/DDBJ databases">
        <title>Emergence and expansion in Europe of a Vibrio aestuarianus clonal complex pathogenic for oysters.</title>
        <authorList>
            <person name="Mesnil A."/>
            <person name="Travers M.-A."/>
        </authorList>
    </citation>
    <scope>NUCLEOTIDE SEQUENCE</scope>
    <source>
        <strain evidence="1">151-ITT-15-cp-1</strain>
    </source>
</reference>
<proteinExistence type="predicted"/>
<dbReference type="RefSeq" id="WP_274674220.1">
    <property type="nucleotide sequence ID" value="NZ_JAKNAP010000089.1"/>
</dbReference>
<organism evidence="1 2">
    <name type="scientific">Vibrio aestuarianus</name>
    <dbReference type="NCBI Taxonomy" id="28171"/>
    <lineage>
        <taxon>Bacteria</taxon>
        <taxon>Pseudomonadati</taxon>
        <taxon>Pseudomonadota</taxon>
        <taxon>Gammaproteobacteria</taxon>
        <taxon>Vibrionales</taxon>
        <taxon>Vibrionaceae</taxon>
        <taxon>Vibrio</taxon>
    </lineage>
</organism>
<protein>
    <submittedName>
        <fullName evidence="1">HipA domain-containing protein</fullName>
    </submittedName>
</protein>
<name>A0A9X4FIE5_9VIBR</name>